<reference evidence="19 20" key="1">
    <citation type="submission" date="2024-07" db="EMBL/GenBank/DDBJ databases">
        <title>Section-level genome sequencing and comparative genomics of Aspergillus sections Usti and Cavernicolus.</title>
        <authorList>
            <consortium name="Lawrence Berkeley National Laboratory"/>
            <person name="Nybo J.L."/>
            <person name="Vesth T.C."/>
            <person name="Theobald S."/>
            <person name="Frisvad J.C."/>
            <person name="Larsen T.O."/>
            <person name="Kjaerboelling I."/>
            <person name="Rothschild-Mancinelli K."/>
            <person name="Lyhne E.K."/>
            <person name="Kogle M.E."/>
            <person name="Barry K."/>
            <person name="Clum A."/>
            <person name="Na H."/>
            <person name="Ledsgaard L."/>
            <person name="Lin J."/>
            <person name="Lipzen A."/>
            <person name="Kuo A."/>
            <person name="Riley R."/>
            <person name="Mondo S."/>
            <person name="Labutti K."/>
            <person name="Haridas S."/>
            <person name="Pangalinan J."/>
            <person name="Salamov A.A."/>
            <person name="Simmons B.A."/>
            <person name="Magnuson J.K."/>
            <person name="Chen J."/>
            <person name="Drula E."/>
            <person name="Henrissat B."/>
            <person name="Wiebenga A."/>
            <person name="Lubbers R.J."/>
            <person name="Gomes A.C."/>
            <person name="Makela M.R."/>
            <person name="Stajich J."/>
            <person name="Grigoriev I.V."/>
            <person name="Mortensen U.H."/>
            <person name="De Vries R.P."/>
            <person name="Baker S.E."/>
            <person name="Andersen M.R."/>
        </authorList>
    </citation>
    <scope>NUCLEOTIDE SEQUENCE [LARGE SCALE GENOMIC DNA]</scope>
    <source>
        <strain evidence="19 20">CBS 123904</strain>
    </source>
</reference>
<keyword evidence="20" id="KW-1185">Reference proteome</keyword>
<accession>A0ABR4JND7</accession>
<evidence type="ECO:0000256" key="12">
    <source>
        <dbReference type="ARBA" id="ARBA00022989"/>
    </source>
</evidence>
<dbReference type="PANTHER" id="PTHR22763:SF162">
    <property type="entry name" value="TRANSMEMBRANE E3 UBIQUITIN-PROTEIN LIGASE 1"/>
    <property type="match status" value="1"/>
</dbReference>
<dbReference type="Gene3D" id="3.30.40.10">
    <property type="entry name" value="Zinc/RING finger domain, C3HC4 (zinc finger)"/>
    <property type="match status" value="1"/>
</dbReference>
<evidence type="ECO:0000256" key="13">
    <source>
        <dbReference type="ARBA" id="ARBA00023136"/>
    </source>
</evidence>
<evidence type="ECO:0000256" key="5">
    <source>
        <dbReference type="ARBA" id="ARBA00022679"/>
    </source>
</evidence>
<feature type="domain" description="RING-type" evidence="18">
    <location>
        <begin position="735"/>
        <end position="799"/>
    </location>
</feature>
<evidence type="ECO:0000256" key="9">
    <source>
        <dbReference type="ARBA" id="ARBA00022771"/>
    </source>
</evidence>
<evidence type="ECO:0000256" key="8">
    <source>
        <dbReference type="ARBA" id="ARBA00022729"/>
    </source>
</evidence>
<keyword evidence="11" id="KW-0862">Zinc</keyword>
<keyword evidence="10" id="KW-0833">Ubl conjugation pathway</keyword>
<organism evidence="19 20">
    <name type="scientific">Aspergillus pseudoustus</name>
    <dbReference type="NCBI Taxonomy" id="1810923"/>
    <lineage>
        <taxon>Eukaryota</taxon>
        <taxon>Fungi</taxon>
        <taxon>Dikarya</taxon>
        <taxon>Ascomycota</taxon>
        <taxon>Pezizomycotina</taxon>
        <taxon>Eurotiomycetes</taxon>
        <taxon>Eurotiomycetidae</taxon>
        <taxon>Eurotiales</taxon>
        <taxon>Aspergillaceae</taxon>
        <taxon>Aspergillus</taxon>
        <taxon>Aspergillus subgen. Nidulantes</taxon>
    </lineage>
</organism>
<evidence type="ECO:0000256" key="14">
    <source>
        <dbReference type="PROSITE-ProRule" id="PRU00175"/>
    </source>
</evidence>
<proteinExistence type="predicted"/>
<keyword evidence="6 16" id="KW-0812">Transmembrane</keyword>
<evidence type="ECO:0000256" key="2">
    <source>
        <dbReference type="ARBA" id="ARBA00004127"/>
    </source>
</evidence>
<dbReference type="InterPro" id="IPR001841">
    <property type="entry name" value="Znf_RING"/>
</dbReference>
<dbReference type="Pfam" id="PF11145">
    <property type="entry name" value="DUF2921"/>
    <property type="match status" value="2"/>
</dbReference>
<name>A0ABR4JND7_9EURO</name>
<dbReference type="EC" id="2.3.2.27" evidence="4"/>
<dbReference type="SUPFAM" id="SSF57850">
    <property type="entry name" value="RING/U-box"/>
    <property type="match status" value="1"/>
</dbReference>
<dbReference type="EMBL" id="JBFXLU010000108">
    <property type="protein sequence ID" value="KAL2841552.1"/>
    <property type="molecule type" value="Genomic_DNA"/>
</dbReference>
<evidence type="ECO:0000256" key="16">
    <source>
        <dbReference type="SAM" id="Phobius"/>
    </source>
</evidence>
<dbReference type="InterPro" id="IPR013083">
    <property type="entry name" value="Znf_RING/FYVE/PHD"/>
</dbReference>
<keyword evidence="9 14" id="KW-0863">Zinc-finger</keyword>
<dbReference type="SMART" id="SM00184">
    <property type="entry name" value="RING"/>
    <property type="match status" value="1"/>
</dbReference>
<evidence type="ECO:0000256" key="1">
    <source>
        <dbReference type="ARBA" id="ARBA00000900"/>
    </source>
</evidence>
<dbReference type="Proteomes" id="UP001610446">
    <property type="component" value="Unassembled WGS sequence"/>
</dbReference>
<protein>
    <recommendedName>
        <fullName evidence="4">RING-type E3 ubiquitin transferase</fullName>
        <ecNumber evidence="4">2.3.2.27</ecNumber>
    </recommendedName>
</protein>
<comment type="subcellular location">
    <subcellularLocation>
        <location evidence="2">Endomembrane system</location>
        <topology evidence="2">Multi-pass membrane protein</topology>
    </subcellularLocation>
</comment>
<evidence type="ECO:0000313" key="20">
    <source>
        <dbReference type="Proteomes" id="UP001610446"/>
    </source>
</evidence>
<evidence type="ECO:0000256" key="7">
    <source>
        <dbReference type="ARBA" id="ARBA00022723"/>
    </source>
</evidence>
<dbReference type="InterPro" id="IPR021319">
    <property type="entry name" value="DUF2921"/>
</dbReference>
<evidence type="ECO:0000256" key="17">
    <source>
        <dbReference type="SAM" id="SignalP"/>
    </source>
</evidence>
<feature type="transmembrane region" description="Helical" evidence="16">
    <location>
        <begin position="444"/>
        <end position="465"/>
    </location>
</feature>
<feature type="transmembrane region" description="Helical" evidence="16">
    <location>
        <begin position="382"/>
        <end position="405"/>
    </location>
</feature>
<dbReference type="PANTHER" id="PTHR22763">
    <property type="entry name" value="RING ZINC FINGER PROTEIN"/>
    <property type="match status" value="1"/>
</dbReference>
<feature type="compositionally biased region" description="Pro residues" evidence="15">
    <location>
        <begin position="488"/>
        <end position="502"/>
    </location>
</feature>
<keyword evidence="12 16" id="KW-1133">Transmembrane helix</keyword>
<evidence type="ECO:0000256" key="3">
    <source>
        <dbReference type="ARBA" id="ARBA00004906"/>
    </source>
</evidence>
<sequence>MDHRGSFFFFLVVFYFLLSSQSHPPLISQDREHQRELERERNALHLLNESRYGDFDPRADKWLPFVGARKNDSFDWGLLPDAQARARYQLRSAFSDAGLTPPNGLESGDASVALNLSQLALPVYHNSTGTLRGDWVRRKSDTVRPPLNTTAIVLEHEYLTHEFSQNITGDSGTFYLNIYEGGGEELKSVGGHVREIRATLSVETGDYWGNTWYLSLYGIHFPETGGIILTTTSEKFRGVFTLPHLTMSEDSYNISHQLLAESLSDTIAEKHNRPPTLFPWSSLVGTEQVEFPAPKCEHILYLQQHPVAVEGFLADQVVINQMEQELRYPMGAPIPSPPLMVMSGVVYSPDCGYILETKGAPDFPPTDALYLLGHKSEEYGKYAARVVFLMSAAFVAQITLLMRQIKDACTPSTRSRVSFYTIALMAYGDAFVLVFLLLELYPAVSFLVTSVISFLAFLSVSYIGMKFMMEIWAIQSPERREQNRRANPPTPTTRPDELPPPATAARARDSGATPIILTPDQDPPADEDEEAATPNRSTVPTAQETRSDVGAMYARFYFVLFVMLILSVWSFLWPNRLGAWYARALAFTYLSFWVPQIRRNIVRNCRKALRWDFVIGESCFRLLPFVYFLTVRENILFVRTDFRTALALAGWVWVQVWILASQDILGPRFFVPRGWAPPAYDYHPILRDGPEADLDLESNSVLPIGALRADGRDSSDAKDDDRHRNKDRKRAIFDCAICMQDIEVPVLAAPGAAGGSSVADGATSILTRRTYMVTPCRHIFHSACLESWMKLRLQCPICRESIPPV</sequence>
<comment type="caution">
    <text evidence="19">The sequence shown here is derived from an EMBL/GenBank/DDBJ whole genome shotgun (WGS) entry which is preliminary data.</text>
</comment>
<evidence type="ECO:0000256" key="15">
    <source>
        <dbReference type="SAM" id="MobiDB-lite"/>
    </source>
</evidence>
<feature type="transmembrane region" description="Helical" evidence="16">
    <location>
        <begin position="417"/>
        <end position="438"/>
    </location>
</feature>
<dbReference type="InterPro" id="IPR050731">
    <property type="entry name" value="HRD1_E3_ubiq-ligases"/>
</dbReference>
<evidence type="ECO:0000313" key="19">
    <source>
        <dbReference type="EMBL" id="KAL2841552.1"/>
    </source>
</evidence>
<gene>
    <name evidence="19" type="ORF">BJY01DRAFT_217285</name>
</gene>
<keyword evidence="8 17" id="KW-0732">Signal</keyword>
<evidence type="ECO:0000256" key="10">
    <source>
        <dbReference type="ARBA" id="ARBA00022786"/>
    </source>
</evidence>
<comment type="catalytic activity">
    <reaction evidence="1">
        <text>S-ubiquitinyl-[E2 ubiquitin-conjugating enzyme]-L-cysteine + [acceptor protein]-L-lysine = [E2 ubiquitin-conjugating enzyme]-L-cysteine + N(6)-ubiquitinyl-[acceptor protein]-L-lysine.</text>
        <dbReference type="EC" id="2.3.2.27"/>
    </reaction>
</comment>
<keyword evidence="5" id="KW-0808">Transferase</keyword>
<feature type="region of interest" description="Disordered" evidence="15">
    <location>
        <begin position="479"/>
        <end position="543"/>
    </location>
</feature>
<evidence type="ECO:0000256" key="6">
    <source>
        <dbReference type="ARBA" id="ARBA00022692"/>
    </source>
</evidence>
<evidence type="ECO:0000256" key="4">
    <source>
        <dbReference type="ARBA" id="ARBA00012483"/>
    </source>
</evidence>
<feature type="transmembrane region" description="Helical" evidence="16">
    <location>
        <begin position="580"/>
        <end position="597"/>
    </location>
</feature>
<evidence type="ECO:0000259" key="18">
    <source>
        <dbReference type="PROSITE" id="PS50089"/>
    </source>
</evidence>
<keyword evidence="13 16" id="KW-0472">Membrane</keyword>
<dbReference type="PROSITE" id="PS50089">
    <property type="entry name" value="ZF_RING_2"/>
    <property type="match status" value="1"/>
</dbReference>
<feature type="transmembrane region" description="Helical" evidence="16">
    <location>
        <begin position="556"/>
        <end position="574"/>
    </location>
</feature>
<dbReference type="Pfam" id="PF13639">
    <property type="entry name" value="zf-RING_2"/>
    <property type="match status" value="1"/>
</dbReference>
<comment type="pathway">
    <text evidence="3">Protein modification; protein ubiquitination.</text>
</comment>
<evidence type="ECO:0000256" key="11">
    <source>
        <dbReference type="ARBA" id="ARBA00022833"/>
    </source>
</evidence>
<keyword evidence="7" id="KW-0479">Metal-binding</keyword>
<feature type="signal peptide" evidence="17">
    <location>
        <begin position="1"/>
        <end position="22"/>
    </location>
</feature>
<feature type="compositionally biased region" description="Polar residues" evidence="15">
    <location>
        <begin position="534"/>
        <end position="543"/>
    </location>
</feature>
<feature type="chain" id="PRO_5047365209" description="RING-type E3 ubiquitin transferase" evidence="17">
    <location>
        <begin position="23"/>
        <end position="805"/>
    </location>
</feature>